<proteinExistence type="predicted"/>
<sequence>MTQTPAPRIGILVVAYNAESTLRTSLWTWTRSFMVVLGLITVMAGQQS</sequence>
<dbReference type="Proteomes" id="UP000545761">
    <property type="component" value="Unassembled WGS sequence"/>
</dbReference>
<reference evidence="1 2" key="1">
    <citation type="submission" date="2020-07" db="EMBL/GenBank/DDBJ databases">
        <title>Streptomyces isolated from Indian soil.</title>
        <authorList>
            <person name="Mandal S."/>
            <person name="Maiti P.K."/>
        </authorList>
    </citation>
    <scope>NUCLEOTIDE SEQUENCE [LARGE SCALE GENOMIC DNA]</scope>
    <source>
        <strain evidence="1 2">PSKA28</strain>
    </source>
</reference>
<protein>
    <submittedName>
        <fullName evidence="1">Uncharacterized protein</fullName>
    </submittedName>
</protein>
<dbReference type="EMBL" id="JACEHE010000019">
    <property type="protein sequence ID" value="MBA2949535.1"/>
    <property type="molecule type" value="Genomic_DNA"/>
</dbReference>
<accession>A0A7W0IBI2</accession>
<comment type="caution">
    <text evidence="1">The sequence shown here is derived from an EMBL/GenBank/DDBJ whole genome shotgun (WGS) entry which is preliminary data.</text>
</comment>
<name>A0A7W0IBI2_9ACTN</name>
<evidence type="ECO:0000313" key="1">
    <source>
        <dbReference type="EMBL" id="MBA2949535.1"/>
    </source>
</evidence>
<gene>
    <name evidence="1" type="ORF">H1D24_27845</name>
</gene>
<dbReference type="AlphaFoldDB" id="A0A7W0IBI2"/>
<evidence type="ECO:0000313" key="2">
    <source>
        <dbReference type="Proteomes" id="UP000545761"/>
    </source>
</evidence>
<dbReference type="RefSeq" id="WP_181660502.1">
    <property type="nucleotide sequence ID" value="NZ_JACEHE010000019.1"/>
</dbReference>
<organism evidence="1 2">
    <name type="scientific">Streptomyces himalayensis subsp. himalayensis</name>
    <dbReference type="NCBI Taxonomy" id="2756131"/>
    <lineage>
        <taxon>Bacteria</taxon>
        <taxon>Bacillati</taxon>
        <taxon>Actinomycetota</taxon>
        <taxon>Actinomycetes</taxon>
        <taxon>Kitasatosporales</taxon>
        <taxon>Streptomycetaceae</taxon>
        <taxon>Streptomyces</taxon>
        <taxon>Streptomyces himalayensis</taxon>
    </lineage>
</organism>